<comment type="similarity">
    <text evidence="2">Belongs to the EccD/Snm4 family.</text>
</comment>
<evidence type="ECO:0000256" key="5">
    <source>
        <dbReference type="ARBA" id="ARBA00022989"/>
    </source>
</evidence>
<feature type="transmembrane region" description="Helical" evidence="7">
    <location>
        <begin position="217"/>
        <end position="238"/>
    </location>
</feature>
<evidence type="ECO:0000256" key="6">
    <source>
        <dbReference type="ARBA" id="ARBA00023136"/>
    </source>
</evidence>
<dbReference type="KEGG" id="mfre:EXE63_08905"/>
<feature type="transmembrane region" description="Helical" evidence="7">
    <location>
        <begin position="118"/>
        <end position="137"/>
    </location>
</feature>
<feature type="transmembrane region" description="Helical" evidence="7">
    <location>
        <begin position="192"/>
        <end position="210"/>
    </location>
</feature>
<name>A0A6H0S1D3_9MYCO</name>
<evidence type="ECO:0000256" key="7">
    <source>
        <dbReference type="SAM" id="Phobius"/>
    </source>
</evidence>
<feature type="transmembrane region" description="Helical" evidence="7">
    <location>
        <begin position="413"/>
        <end position="433"/>
    </location>
</feature>
<evidence type="ECO:0000259" key="8">
    <source>
        <dbReference type="Pfam" id="PF19053"/>
    </source>
</evidence>
<dbReference type="InterPro" id="IPR024962">
    <property type="entry name" value="YukD-like"/>
</dbReference>
<evidence type="ECO:0000256" key="4">
    <source>
        <dbReference type="ARBA" id="ARBA00022692"/>
    </source>
</evidence>
<evidence type="ECO:0000256" key="1">
    <source>
        <dbReference type="ARBA" id="ARBA00004651"/>
    </source>
</evidence>
<keyword evidence="5 7" id="KW-1133">Transmembrane helix</keyword>
<dbReference type="Pfam" id="PF08817">
    <property type="entry name" value="YukD"/>
    <property type="match status" value="1"/>
</dbReference>
<dbReference type="Pfam" id="PF19053">
    <property type="entry name" value="EccD"/>
    <property type="match status" value="1"/>
</dbReference>
<accession>A0A6H0S1D3</accession>
<dbReference type="AlphaFoldDB" id="A0A6H0S1D3"/>
<evidence type="ECO:0000313" key="9">
    <source>
        <dbReference type="EMBL" id="QIV80986.1"/>
    </source>
</evidence>
<dbReference type="EMBL" id="CP038799">
    <property type="protein sequence ID" value="QIV80986.1"/>
    <property type="molecule type" value="Genomic_DNA"/>
</dbReference>
<feature type="domain" description="EccD-like transmembrane" evidence="8">
    <location>
        <begin position="119"/>
        <end position="436"/>
    </location>
</feature>
<evidence type="ECO:0000313" key="10">
    <source>
        <dbReference type="Proteomes" id="UP000501849"/>
    </source>
</evidence>
<feature type="transmembrane region" description="Helical" evidence="7">
    <location>
        <begin position="323"/>
        <end position="343"/>
    </location>
</feature>
<protein>
    <submittedName>
        <fullName evidence="9">Type VII secretion integral membrane protein EccD</fullName>
    </submittedName>
</protein>
<dbReference type="Gene3D" id="3.10.20.90">
    <property type="entry name" value="Phosphatidylinositol 3-kinase Catalytic Subunit, Chain A, domain 1"/>
    <property type="match status" value="1"/>
</dbReference>
<feature type="transmembrane region" description="Helical" evidence="7">
    <location>
        <begin position="143"/>
        <end position="161"/>
    </location>
</feature>
<sequence>MAMDDPLCRVSIQHARRQHVVDLVLPRHAELGLLLPDIVGLVADGAASDAAPQGWRLDRLRGGHCDESMTLHESGVSDGDVMVLSPVGAPAPGPLPEDAFRAVSGAEPGPESRPAISAGFWTCAGLAALIALGYSGIHGGAPMPAAGTASISAAVCLIAAWRRDAMRSTLHGLAVGFICVAGFLAVPGDGGTPGVTLGAAAGCVASLWLLRTAGGDVCSLTAAATASAAVAAVASFSLMVSVDLAAWGAVLGALSLGVLSVAGRVTLVLSGLRPPFPGEGIGADPISAAAAAGGRDVFAGLVTGSATATTLAVVAIATGCLGAATWLPGFALVAVLAALLLLRTRCYADPRCRNALGWCGLICATAAVALATVSAPRYAGPAVVLTVALAGWCRAGQGTRAASWARGADVAEYILLAAAVPLACWVADVYEVVRSMSVG</sequence>
<comment type="subcellular location">
    <subcellularLocation>
        <location evidence="1">Cell membrane</location>
        <topology evidence="1">Multi-pass membrane protein</topology>
    </subcellularLocation>
</comment>
<keyword evidence="3" id="KW-1003">Cell membrane</keyword>
<organism evidence="9 10">
    <name type="scientific">Mycolicibacterium frederiksbergense</name>
    <dbReference type="NCBI Taxonomy" id="117567"/>
    <lineage>
        <taxon>Bacteria</taxon>
        <taxon>Bacillati</taxon>
        <taxon>Actinomycetota</taxon>
        <taxon>Actinomycetes</taxon>
        <taxon>Mycobacteriales</taxon>
        <taxon>Mycobacteriaceae</taxon>
        <taxon>Mycolicibacterium</taxon>
    </lineage>
</organism>
<keyword evidence="10" id="KW-1185">Reference proteome</keyword>
<dbReference type="Proteomes" id="UP000501849">
    <property type="component" value="Chromosome"/>
</dbReference>
<keyword evidence="4 7" id="KW-0812">Transmembrane</keyword>
<dbReference type="NCBIfam" id="TIGR03920">
    <property type="entry name" value="T7SS_EccD"/>
    <property type="match status" value="1"/>
</dbReference>
<dbReference type="GO" id="GO:0005886">
    <property type="term" value="C:plasma membrane"/>
    <property type="evidence" value="ECO:0007669"/>
    <property type="project" value="UniProtKB-SubCell"/>
</dbReference>
<dbReference type="InterPro" id="IPR006707">
    <property type="entry name" value="T7SS_EccD"/>
</dbReference>
<dbReference type="InterPro" id="IPR044049">
    <property type="entry name" value="EccD_transm"/>
</dbReference>
<reference evidence="9 10" key="1">
    <citation type="submission" date="2019-04" db="EMBL/GenBank/DDBJ databases">
        <title>Draft, Whole-Genome Sequence of the Anthracene-degrading Mycobacterium frederiksbergense LB501T, Isolated from a Polycyclic Aromatic Hydrocarbon (PAH)-Contaminated Soil.</title>
        <authorList>
            <person name="Augelletti F."/>
        </authorList>
    </citation>
    <scope>NUCLEOTIDE SEQUENCE [LARGE SCALE GENOMIC DNA]</scope>
    <source>
        <strain evidence="9 10">LB 501T</strain>
    </source>
</reference>
<evidence type="ECO:0000256" key="2">
    <source>
        <dbReference type="ARBA" id="ARBA00006162"/>
    </source>
</evidence>
<gene>
    <name evidence="9" type="primary">eccD</name>
    <name evidence="9" type="ORF">EXE63_08905</name>
</gene>
<feature type="transmembrane region" description="Helical" evidence="7">
    <location>
        <begin position="244"/>
        <end position="267"/>
    </location>
</feature>
<proteinExistence type="inferred from homology"/>
<feature type="transmembrane region" description="Helical" evidence="7">
    <location>
        <begin position="168"/>
        <end position="186"/>
    </location>
</feature>
<evidence type="ECO:0000256" key="3">
    <source>
        <dbReference type="ARBA" id="ARBA00022475"/>
    </source>
</evidence>
<feature type="transmembrane region" description="Helical" evidence="7">
    <location>
        <begin position="355"/>
        <end position="375"/>
    </location>
</feature>
<feature type="transmembrane region" description="Helical" evidence="7">
    <location>
        <begin position="297"/>
        <end position="317"/>
    </location>
</feature>
<keyword evidence="6 7" id="KW-0472">Membrane</keyword>